<sequence length="92" mass="10981">MMSDVATHRLTARRQFGELLSLNFPSTTPKHTRNRRRFLTRSQRKQQVPLRLTRGFSRRTKLYGKVREVKKYVKWQSTTERAYSPKRACSPI</sequence>
<keyword evidence="2" id="KW-1185">Reference proteome</keyword>
<name>A0A2Z6NXV5_TRISU</name>
<evidence type="ECO:0000313" key="1">
    <source>
        <dbReference type="EMBL" id="GAU48948.1"/>
    </source>
</evidence>
<evidence type="ECO:0000313" key="2">
    <source>
        <dbReference type="Proteomes" id="UP000242715"/>
    </source>
</evidence>
<proteinExistence type="predicted"/>
<gene>
    <name evidence="1" type="ORF">TSUD_285370</name>
</gene>
<dbReference type="Proteomes" id="UP000242715">
    <property type="component" value="Unassembled WGS sequence"/>
</dbReference>
<accession>A0A2Z6NXV5</accession>
<dbReference type="AlphaFoldDB" id="A0A2Z6NXV5"/>
<reference evidence="2" key="1">
    <citation type="journal article" date="2017" name="Front. Plant Sci.">
        <title>Climate Clever Clovers: New Paradigm to Reduce the Environmental Footprint of Ruminants by Breeding Low Methanogenic Forages Utilizing Haplotype Variation.</title>
        <authorList>
            <person name="Kaur P."/>
            <person name="Appels R."/>
            <person name="Bayer P.E."/>
            <person name="Keeble-Gagnere G."/>
            <person name="Wang J."/>
            <person name="Hirakawa H."/>
            <person name="Shirasawa K."/>
            <person name="Vercoe P."/>
            <person name="Stefanova K."/>
            <person name="Durmic Z."/>
            <person name="Nichols P."/>
            <person name="Revell C."/>
            <person name="Isobe S.N."/>
            <person name="Edwards D."/>
            <person name="Erskine W."/>
        </authorList>
    </citation>
    <scope>NUCLEOTIDE SEQUENCE [LARGE SCALE GENOMIC DNA]</scope>
    <source>
        <strain evidence="2">cv. Daliak</strain>
    </source>
</reference>
<dbReference type="EMBL" id="DF974495">
    <property type="protein sequence ID" value="GAU48948.1"/>
    <property type="molecule type" value="Genomic_DNA"/>
</dbReference>
<protein>
    <submittedName>
        <fullName evidence="1">Uncharacterized protein</fullName>
    </submittedName>
</protein>
<organism evidence="1 2">
    <name type="scientific">Trifolium subterraneum</name>
    <name type="common">Subterranean clover</name>
    <dbReference type="NCBI Taxonomy" id="3900"/>
    <lineage>
        <taxon>Eukaryota</taxon>
        <taxon>Viridiplantae</taxon>
        <taxon>Streptophyta</taxon>
        <taxon>Embryophyta</taxon>
        <taxon>Tracheophyta</taxon>
        <taxon>Spermatophyta</taxon>
        <taxon>Magnoliopsida</taxon>
        <taxon>eudicotyledons</taxon>
        <taxon>Gunneridae</taxon>
        <taxon>Pentapetalae</taxon>
        <taxon>rosids</taxon>
        <taxon>fabids</taxon>
        <taxon>Fabales</taxon>
        <taxon>Fabaceae</taxon>
        <taxon>Papilionoideae</taxon>
        <taxon>50 kb inversion clade</taxon>
        <taxon>NPAAA clade</taxon>
        <taxon>Hologalegina</taxon>
        <taxon>IRL clade</taxon>
        <taxon>Trifolieae</taxon>
        <taxon>Trifolium</taxon>
    </lineage>
</organism>